<reference evidence="4" key="1">
    <citation type="journal article" date="2019" name="bioRxiv">
        <title>Genomics, evolutionary history and diagnostics of the Alternaria alternata species group including apple and Asian pear pathotypes.</title>
        <authorList>
            <person name="Armitage A.D."/>
            <person name="Cockerton H.M."/>
            <person name="Sreenivasaprasad S."/>
            <person name="Woodhall J.W."/>
            <person name="Lane C.R."/>
            <person name="Harrison R.J."/>
            <person name="Clarkson J.P."/>
        </authorList>
    </citation>
    <scope>NUCLEOTIDE SEQUENCE [LARGE SCALE GENOMIC DNA]</scope>
    <source>
        <strain evidence="4">RGR 97.0016</strain>
    </source>
</reference>
<dbReference type="Pfam" id="PF11976">
    <property type="entry name" value="Rad60-SLD"/>
    <property type="match status" value="1"/>
</dbReference>
<comment type="caution">
    <text evidence="3">The sequence shown here is derived from an EMBL/GenBank/DDBJ whole genome shotgun (WGS) entry which is preliminary data.</text>
</comment>
<dbReference type="AlphaFoldDB" id="A0A4Q4SGQ3"/>
<dbReference type="Proteomes" id="UP000293823">
    <property type="component" value="Unassembled WGS sequence"/>
</dbReference>
<gene>
    <name evidence="3" type="ORF">AA0113_g3631</name>
</gene>
<name>A0A4Q4SGQ3_9PLEO</name>
<feature type="compositionally biased region" description="Basic residues" evidence="1">
    <location>
        <begin position="62"/>
        <end position="76"/>
    </location>
</feature>
<evidence type="ECO:0000313" key="3">
    <source>
        <dbReference type="EMBL" id="RYO69750.1"/>
    </source>
</evidence>
<protein>
    <recommendedName>
        <fullName evidence="2">Rad60/SUMO-like domain-containing protein</fullName>
    </recommendedName>
</protein>
<evidence type="ECO:0000313" key="4">
    <source>
        <dbReference type="Proteomes" id="UP000293823"/>
    </source>
</evidence>
<dbReference type="SUPFAM" id="SSF54236">
    <property type="entry name" value="Ubiquitin-like"/>
    <property type="match status" value="1"/>
</dbReference>
<feature type="compositionally biased region" description="Acidic residues" evidence="1">
    <location>
        <begin position="150"/>
        <end position="159"/>
    </location>
</feature>
<dbReference type="InterPro" id="IPR022617">
    <property type="entry name" value="Rad60/SUMO-like_dom"/>
</dbReference>
<dbReference type="Gene3D" id="3.10.20.90">
    <property type="entry name" value="Phosphatidylinositol 3-kinase Catalytic Subunit, Chain A, domain 1"/>
    <property type="match status" value="1"/>
</dbReference>
<dbReference type="OrthoDB" id="3365399at2759"/>
<sequence length="458" mass="50870">MTDSTASAAPPKKRSLFKRAAWQDAPKKDSEDMFSHSNEFKDIVAEQARTRAEEKKKAEAARKRKHSEPRDQKRRRISNDSEELVPPKNGSASKERVGRTAAKARSITSVSPAPSRPPPDSLTARYDSLTKSASSSISLPQKESHVIDLGDSDADDDDGYVSKPVNDNPDIDYKSPASDFRQDIAVRPSKPSPIEIKDDDDDDDDDDEDGDPAFAALRARARARVAAAKAQANGDAPKAPIVQLLIDPQMPDAKPLMVKVRVDSTIGKPRLAWCGKEKFSEQMTRSVFFTWKGTRLYDSTSIKRLGIQVDDSGNVSVQGDSNIYDDVNLPKIHVEAWTEDVYKQRKKEDAAAALAKKLAAEAAVVTREKTPTPEPEPEPEEKRFRLVLKAKGYSDFKLTVKESTTVAHIASAYKTRHKIDKNQPVTLMFDGDRMMPLDTVADYDVDEEETCMIEVLLK</sequence>
<feature type="domain" description="Rad60/SUMO-like" evidence="2">
    <location>
        <begin position="385"/>
        <end position="457"/>
    </location>
</feature>
<feature type="compositionally biased region" description="Basic and acidic residues" evidence="1">
    <location>
        <begin position="25"/>
        <end position="61"/>
    </location>
</feature>
<feature type="compositionally biased region" description="Acidic residues" evidence="1">
    <location>
        <begin position="197"/>
        <end position="211"/>
    </location>
</feature>
<evidence type="ECO:0000259" key="2">
    <source>
        <dbReference type="Pfam" id="PF11976"/>
    </source>
</evidence>
<feature type="region of interest" description="Disordered" evidence="1">
    <location>
        <begin position="1"/>
        <end position="212"/>
    </location>
</feature>
<keyword evidence="4" id="KW-1185">Reference proteome</keyword>
<evidence type="ECO:0000256" key="1">
    <source>
        <dbReference type="SAM" id="MobiDB-lite"/>
    </source>
</evidence>
<accession>A0A4Q4SGQ3</accession>
<dbReference type="InterPro" id="IPR029071">
    <property type="entry name" value="Ubiquitin-like_domsf"/>
</dbReference>
<dbReference type="EMBL" id="PEJP01000012">
    <property type="protein sequence ID" value="RYO69750.1"/>
    <property type="molecule type" value="Genomic_DNA"/>
</dbReference>
<feature type="compositionally biased region" description="Low complexity" evidence="1">
    <location>
        <begin position="129"/>
        <end position="138"/>
    </location>
</feature>
<organism evidence="3 4">
    <name type="scientific">Alternaria arborescens</name>
    <dbReference type="NCBI Taxonomy" id="156630"/>
    <lineage>
        <taxon>Eukaryota</taxon>
        <taxon>Fungi</taxon>
        <taxon>Dikarya</taxon>
        <taxon>Ascomycota</taxon>
        <taxon>Pezizomycotina</taxon>
        <taxon>Dothideomycetes</taxon>
        <taxon>Pleosporomycetidae</taxon>
        <taxon>Pleosporales</taxon>
        <taxon>Pleosporineae</taxon>
        <taxon>Pleosporaceae</taxon>
        <taxon>Alternaria</taxon>
        <taxon>Alternaria sect. Alternaria</taxon>
    </lineage>
</organism>
<proteinExistence type="predicted"/>